<dbReference type="EMBL" id="JAYMYS010000006">
    <property type="protein sequence ID" value="KAK7390215.1"/>
    <property type="molecule type" value="Genomic_DNA"/>
</dbReference>
<name>A0AAN9S7I9_PSOTE</name>
<evidence type="ECO:0000313" key="2">
    <source>
        <dbReference type="Proteomes" id="UP001386955"/>
    </source>
</evidence>
<proteinExistence type="predicted"/>
<sequence length="127" mass="13907">MAYGGSCHGVHGVANGSVGQTRIMGVNKIVALWTTFSSDVVRTYDYDPCSKCFASLSKEKIIPPNAKTKRCNSNAASYDQGISTVLTIKKQQRIVLKNISKEGGCCSSRKSKFHNRDCNKNPKMDLD</sequence>
<protein>
    <submittedName>
        <fullName evidence="1">Uncharacterized protein</fullName>
    </submittedName>
</protein>
<accession>A0AAN9S7I9</accession>
<keyword evidence="2" id="KW-1185">Reference proteome</keyword>
<dbReference type="AlphaFoldDB" id="A0AAN9S7I9"/>
<gene>
    <name evidence="1" type="ORF">VNO78_25514</name>
</gene>
<reference evidence="1 2" key="1">
    <citation type="submission" date="2024-01" db="EMBL/GenBank/DDBJ databases">
        <title>The genomes of 5 underutilized Papilionoideae crops provide insights into root nodulation and disease resistanc.</title>
        <authorList>
            <person name="Jiang F."/>
        </authorList>
    </citation>
    <scope>NUCLEOTIDE SEQUENCE [LARGE SCALE GENOMIC DNA]</scope>
    <source>
        <strain evidence="1">DUOXIRENSHENG_FW03</strain>
        <tissue evidence="1">Leaves</tissue>
    </source>
</reference>
<evidence type="ECO:0000313" key="1">
    <source>
        <dbReference type="EMBL" id="KAK7390215.1"/>
    </source>
</evidence>
<comment type="caution">
    <text evidence="1">The sequence shown here is derived from an EMBL/GenBank/DDBJ whole genome shotgun (WGS) entry which is preliminary data.</text>
</comment>
<dbReference type="Proteomes" id="UP001386955">
    <property type="component" value="Unassembled WGS sequence"/>
</dbReference>
<organism evidence="1 2">
    <name type="scientific">Psophocarpus tetragonolobus</name>
    <name type="common">Winged bean</name>
    <name type="synonym">Dolichos tetragonolobus</name>
    <dbReference type="NCBI Taxonomy" id="3891"/>
    <lineage>
        <taxon>Eukaryota</taxon>
        <taxon>Viridiplantae</taxon>
        <taxon>Streptophyta</taxon>
        <taxon>Embryophyta</taxon>
        <taxon>Tracheophyta</taxon>
        <taxon>Spermatophyta</taxon>
        <taxon>Magnoliopsida</taxon>
        <taxon>eudicotyledons</taxon>
        <taxon>Gunneridae</taxon>
        <taxon>Pentapetalae</taxon>
        <taxon>rosids</taxon>
        <taxon>fabids</taxon>
        <taxon>Fabales</taxon>
        <taxon>Fabaceae</taxon>
        <taxon>Papilionoideae</taxon>
        <taxon>50 kb inversion clade</taxon>
        <taxon>NPAAA clade</taxon>
        <taxon>indigoferoid/millettioid clade</taxon>
        <taxon>Phaseoleae</taxon>
        <taxon>Psophocarpus</taxon>
    </lineage>
</organism>